<feature type="domain" description="DUF402" evidence="7">
    <location>
        <begin position="344"/>
        <end position="469"/>
    </location>
</feature>
<evidence type="ECO:0000259" key="8">
    <source>
        <dbReference type="Pfam" id="PF10150"/>
    </source>
</evidence>
<comment type="similarity">
    <text evidence="6">Belongs to the FAU-1 family.</text>
</comment>
<dbReference type="GO" id="GO:0016891">
    <property type="term" value="F:RNA endonuclease activity producing 5'-phosphomonoesters, hydrolytic mechanism"/>
    <property type="evidence" value="ECO:0007669"/>
    <property type="project" value="UniProtKB-UniRule"/>
</dbReference>
<organism evidence="9 10">
    <name type="scientific">Ignisphaera aggregans</name>
    <dbReference type="NCBI Taxonomy" id="334771"/>
    <lineage>
        <taxon>Archaea</taxon>
        <taxon>Thermoproteota</taxon>
        <taxon>Thermoprotei</taxon>
        <taxon>Desulfurococcales</taxon>
        <taxon>Desulfurococcaceae</taxon>
        <taxon>Ignisphaera</taxon>
    </lineage>
</organism>
<dbReference type="InterPro" id="IPR050212">
    <property type="entry name" value="Ntdp-like"/>
</dbReference>
<dbReference type="Gene3D" id="2.40.380.10">
    <property type="entry name" value="FomD-like"/>
    <property type="match status" value="1"/>
</dbReference>
<dbReference type="EC" id="3.1.26.-" evidence="6"/>
<keyword evidence="1 6" id="KW-0698">rRNA processing</keyword>
<dbReference type="AlphaFoldDB" id="A0A832YZK7"/>
<comment type="caution">
    <text evidence="9">The sequence shown here is derived from an EMBL/GenBank/DDBJ whole genome shotgun (WGS) entry which is preliminary data.</text>
</comment>
<dbReference type="Proteomes" id="UP000605805">
    <property type="component" value="Unassembled WGS sequence"/>
</dbReference>
<dbReference type="GO" id="GO:0006364">
    <property type="term" value="P:rRNA processing"/>
    <property type="evidence" value="ECO:0007669"/>
    <property type="project" value="UniProtKB-UniRule"/>
</dbReference>
<name>A0A832YZK7_9CREN</name>
<dbReference type="GO" id="GO:0035925">
    <property type="term" value="F:mRNA 3'-UTR AU-rich region binding"/>
    <property type="evidence" value="ECO:0007669"/>
    <property type="project" value="UniProtKB-UniRule"/>
</dbReference>
<reference evidence="9" key="1">
    <citation type="journal article" date="2020" name="ISME J.">
        <title>Gammaproteobacteria mediating utilization of methyl-, sulfur- and petroleum organic compounds in deep ocean hydrothermal plumes.</title>
        <authorList>
            <person name="Zhou Z."/>
            <person name="Liu Y."/>
            <person name="Pan J."/>
            <person name="Cron B.R."/>
            <person name="Toner B.M."/>
            <person name="Anantharaman K."/>
            <person name="Breier J.A."/>
            <person name="Dick G.J."/>
            <person name="Li M."/>
        </authorList>
    </citation>
    <scope>NUCLEOTIDE SEQUENCE</scope>
    <source>
        <strain evidence="9">SZUA-1435</strain>
    </source>
</reference>
<evidence type="ECO:0000313" key="10">
    <source>
        <dbReference type="Proteomes" id="UP000605805"/>
    </source>
</evidence>
<protein>
    <recommendedName>
        <fullName evidence="6">Probable ribonuclease FAU-1</fullName>
        <ecNumber evidence="6">3.1.26.-</ecNumber>
    </recommendedName>
    <alternativeName>
        <fullName evidence="6">RNA-binding protein FAU-1</fullName>
    </alternativeName>
</protein>
<dbReference type="PANTHER" id="PTHR39159">
    <property type="match status" value="1"/>
</dbReference>
<proteinExistence type="inferred from homology"/>
<evidence type="ECO:0000256" key="3">
    <source>
        <dbReference type="ARBA" id="ARBA00022759"/>
    </source>
</evidence>
<evidence type="ECO:0000256" key="5">
    <source>
        <dbReference type="ARBA" id="ARBA00022884"/>
    </source>
</evidence>
<dbReference type="InterPro" id="IPR007295">
    <property type="entry name" value="DUF402"/>
</dbReference>
<dbReference type="InterPro" id="IPR019307">
    <property type="entry name" value="RNA-bd_AU-1/RNase_E/G"/>
</dbReference>
<keyword evidence="3 6" id="KW-0255">Endonuclease</keyword>
<dbReference type="PANTHER" id="PTHR39159:SF1">
    <property type="entry name" value="UPF0374 PROTEIN YGAC"/>
    <property type="match status" value="1"/>
</dbReference>
<sequence>MYKVRVRGLYATALAKILLDAGAELVDLSKQLSERFSLPQRSEEPPHVTVKTSDEDTSTLVIIGNSDAVDFVLEELISRIPFALYRYSSLGPYTTIVARVLGEEGGKCIVEIPDGKAVLVDSECTPGNKVVCHVVRAALQRNDMLVLRPGLAVLSDTLVLIDDGRSRVTFSEHIRSSERRAELLMMSQSITREGISIHWRSAARSAPLDTLSRDLELCKRKLEDLKKKVNEVSEPAIVSYGEAIALVILTRPSKEYLDDVRSQVLGTVPYHHILKSCQYPQVAVDVLDIVSGYVNRNEMRFAITKYIESELSKLSTVRIKHLKPDGEVVTIGPMYIERVEELPLLGTSIIGKRVVRSPGVYDGLGVAKEPGDVITTVIPINEWFVIHTYMSSDGKEKGVYININTPPEVCVPLSEVRYLDLYVDIAVVGDEVKVVDEDQLREAAEKSVVDRDLEFMAMEKVKEVLSKLKELLSVVRGIAVPSPPSPQPSAPSSQ</sequence>
<keyword evidence="2 6" id="KW-0540">Nuclease</keyword>
<evidence type="ECO:0000256" key="2">
    <source>
        <dbReference type="ARBA" id="ARBA00022722"/>
    </source>
</evidence>
<dbReference type="EMBL" id="DQTV01000101">
    <property type="protein sequence ID" value="HIP57447.1"/>
    <property type="molecule type" value="Genomic_DNA"/>
</dbReference>
<dbReference type="InterPro" id="IPR016730">
    <property type="entry name" value="RNA-bd_FAU-1"/>
</dbReference>
<dbReference type="Pfam" id="PF04167">
    <property type="entry name" value="DUF402"/>
    <property type="match status" value="1"/>
</dbReference>
<evidence type="ECO:0000256" key="6">
    <source>
        <dbReference type="HAMAP-Rule" id="MF_01910"/>
    </source>
</evidence>
<keyword evidence="4 6" id="KW-0378">Hydrolase</keyword>
<gene>
    <name evidence="6" type="primary">fau-1</name>
    <name evidence="9" type="ORF">EYH02_05210</name>
</gene>
<dbReference type="SUPFAM" id="SSF159234">
    <property type="entry name" value="FomD-like"/>
    <property type="match status" value="1"/>
</dbReference>
<evidence type="ECO:0000313" key="9">
    <source>
        <dbReference type="EMBL" id="HIP57447.1"/>
    </source>
</evidence>
<comment type="function">
    <text evidence="6">Probable RNase involved in rRNA stability through maturation and/or degradation of precursor rRNAs. Binds to RNA in loop regions with AU-rich sequences.</text>
</comment>
<keyword evidence="5 6" id="KW-0694">RNA-binding</keyword>
<evidence type="ECO:0000256" key="1">
    <source>
        <dbReference type="ARBA" id="ARBA00022552"/>
    </source>
</evidence>
<dbReference type="HAMAP" id="MF_01910">
    <property type="entry name" value="RNA_binding_AU_1"/>
    <property type="match status" value="1"/>
</dbReference>
<dbReference type="InterPro" id="IPR035930">
    <property type="entry name" value="FomD-like_sf"/>
</dbReference>
<evidence type="ECO:0000256" key="4">
    <source>
        <dbReference type="ARBA" id="ARBA00022801"/>
    </source>
</evidence>
<feature type="domain" description="RNA-binding protein AU-1/Ribonuclease E/G" evidence="8">
    <location>
        <begin position="156"/>
        <end position="261"/>
    </location>
</feature>
<accession>A0A832YZK7</accession>
<dbReference type="Pfam" id="PF10150">
    <property type="entry name" value="RNase_E_G"/>
    <property type="match status" value="1"/>
</dbReference>
<evidence type="ECO:0000259" key="7">
    <source>
        <dbReference type="Pfam" id="PF04167"/>
    </source>
</evidence>